<dbReference type="Gene3D" id="1.10.3580.10">
    <property type="entry name" value="ATP12 ATPase"/>
    <property type="match status" value="1"/>
</dbReference>
<name>A0A5B0MR03_PUCGR</name>
<dbReference type="Proteomes" id="UP000324748">
    <property type="component" value="Unassembled WGS sequence"/>
</dbReference>
<keyword evidence="7" id="KW-1185">Reference proteome</keyword>
<dbReference type="AlphaFoldDB" id="A0A5B0MR03"/>
<evidence type="ECO:0000256" key="4">
    <source>
        <dbReference type="ARBA" id="ARBA00023128"/>
    </source>
</evidence>
<dbReference type="PANTHER" id="PTHR21013">
    <property type="entry name" value="ATP SYNTHASE MITOCHONDRIAL F1 COMPLEX ASSEMBLY FACTOR 2/ATP12 PROTEIN, MITOCHONDRIAL PRECURSOR"/>
    <property type="match status" value="1"/>
</dbReference>
<dbReference type="GO" id="GO:0033615">
    <property type="term" value="P:mitochondrial proton-transporting ATP synthase complex assembly"/>
    <property type="evidence" value="ECO:0007669"/>
    <property type="project" value="TreeGrafter"/>
</dbReference>
<evidence type="ECO:0000313" key="7">
    <source>
        <dbReference type="Proteomes" id="UP000324748"/>
    </source>
</evidence>
<keyword evidence="5" id="KW-0143">Chaperone</keyword>
<proteinExistence type="inferred from homology"/>
<evidence type="ECO:0000256" key="3">
    <source>
        <dbReference type="ARBA" id="ARBA00022946"/>
    </source>
</evidence>
<dbReference type="GO" id="GO:0005739">
    <property type="term" value="C:mitochondrion"/>
    <property type="evidence" value="ECO:0007669"/>
    <property type="project" value="UniProtKB-SubCell"/>
</dbReference>
<dbReference type="OrthoDB" id="5673at2759"/>
<accession>A0A5B0MR03</accession>
<comment type="similarity">
    <text evidence="2">Belongs to the ATP12 family.</text>
</comment>
<dbReference type="Pfam" id="PF07542">
    <property type="entry name" value="ATP12"/>
    <property type="match status" value="1"/>
</dbReference>
<dbReference type="Gene3D" id="3.30.2180.10">
    <property type="entry name" value="ATP12-like"/>
    <property type="match status" value="1"/>
</dbReference>
<organism evidence="6 7">
    <name type="scientific">Puccinia graminis f. sp. tritici</name>
    <dbReference type="NCBI Taxonomy" id="56615"/>
    <lineage>
        <taxon>Eukaryota</taxon>
        <taxon>Fungi</taxon>
        <taxon>Dikarya</taxon>
        <taxon>Basidiomycota</taxon>
        <taxon>Pucciniomycotina</taxon>
        <taxon>Pucciniomycetes</taxon>
        <taxon>Pucciniales</taxon>
        <taxon>Pucciniaceae</taxon>
        <taxon>Puccinia</taxon>
    </lineage>
</organism>
<comment type="caution">
    <text evidence="6">The sequence shown here is derived from an EMBL/GenBank/DDBJ whole genome shotgun (WGS) entry which is preliminary data.</text>
</comment>
<keyword evidence="3" id="KW-0809">Transit peptide</keyword>
<dbReference type="EMBL" id="VSWC01000144">
    <property type="protein sequence ID" value="KAA1078330.1"/>
    <property type="molecule type" value="Genomic_DNA"/>
</dbReference>
<comment type="subcellular location">
    <subcellularLocation>
        <location evidence="1">Mitochondrion</location>
    </subcellularLocation>
</comment>
<evidence type="ECO:0000256" key="2">
    <source>
        <dbReference type="ARBA" id="ARBA00008231"/>
    </source>
</evidence>
<evidence type="ECO:0000256" key="5">
    <source>
        <dbReference type="ARBA" id="ARBA00023186"/>
    </source>
</evidence>
<gene>
    <name evidence="6" type="primary">ATP12_2</name>
    <name evidence="6" type="ORF">PGT21_033667</name>
</gene>
<evidence type="ECO:0000313" key="6">
    <source>
        <dbReference type="EMBL" id="KAA1078330.1"/>
    </source>
</evidence>
<protein>
    <submittedName>
        <fullName evidence="6">ATP synthase complex assembly protein atp12</fullName>
    </submittedName>
</protein>
<dbReference type="PANTHER" id="PTHR21013:SF10">
    <property type="entry name" value="ATP SYNTHASE MITOCHONDRIAL F1 COMPLEX ASSEMBLY FACTOR 2"/>
    <property type="match status" value="1"/>
</dbReference>
<dbReference type="SUPFAM" id="SSF160909">
    <property type="entry name" value="ATP12-like"/>
    <property type="match status" value="1"/>
</dbReference>
<sequence length="302" mass="34047">MKTSRIIHSVARAPHHQRPSTICFRTSTSSSSAFPCLTRSQSTATATKELSEPSTIPSQTTRAETSLRRFWKTVDVHKQEDGQYSIRLDLRNLKTPSGKPLVLPKTKLVLATLIAREWDEQRKILKQHSLPMTSLASRAIDGLSEAERDAVVDDLMRYLDTDTICFQESKPRVLAEMQKTHWAPLLVWLQEAYGIHLRVHEDSIVYSKQSPETHSKLRALVAQFDPLKLAAFERAVHATKSFVIALALVQNHLTVDQASDASRVEVLSQIARWGEVEDTHDVDYQEIRMKLGSVSCAIIDTP</sequence>
<reference evidence="6 7" key="1">
    <citation type="submission" date="2019-05" db="EMBL/GenBank/DDBJ databases">
        <title>Emergence of the Ug99 lineage of the wheat stem rust pathogen through somatic hybridization.</title>
        <authorList>
            <person name="Li F."/>
            <person name="Upadhyaya N.M."/>
            <person name="Sperschneider J."/>
            <person name="Matny O."/>
            <person name="Nguyen-Phuc H."/>
            <person name="Mago R."/>
            <person name="Raley C."/>
            <person name="Miller M.E."/>
            <person name="Silverstein K.A.T."/>
            <person name="Henningsen E."/>
            <person name="Hirsch C.D."/>
            <person name="Visser B."/>
            <person name="Pretorius Z.A."/>
            <person name="Steffenson B.J."/>
            <person name="Schwessinger B."/>
            <person name="Dodds P.N."/>
            <person name="Figueroa M."/>
        </authorList>
    </citation>
    <scope>NUCLEOTIDE SEQUENCE [LARGE SCALE GENOMIC DNA]</scope>
    <source>
        <strain evidence="6">21-0</strain>
    </source>
</reference>
<evidence type="ECO:0000256" key="1">
    <source>
        <dbReference type="ARBA" id="ARBA00004173"/>
    </source>
</evidence>
<keyword evidence="4" id="KW-0496">Mitochondrion</keyword>
<dbReference type="InterPro" id="IPR023335">
    <property type="entry name" value="ATP12_ortho_dom_sf"/>
</dbReference>
<dbReference type="InterPro" id="IPR011419">
    <property type="entry name" value="ATP12_ATP_synth-F1-assembly"/>
</dbReference>
<dbReference type="InterPro" id="IPR042272">
    <property type="entry name" value="ATP12_ATP_synth-F1-assembly_N"/>
</dbReference>